<comment type="caution">
    <text evidence="1">The sequence shown here is derived from an EMBL/GenBank/DDBJ whole genome shotgun (WGS) entry which is preliminary data.</text>
</comment>
<evidence type="ECO:0000313" key="2">
    <source>
        <dbReference type="Proteomes" id="UP001597211"/>
    </source>
</evidence>
<accession>A0ABW3SDZ5</accession>
<protein>
    <submittedName>
        <fullName evidence="1">Glycosyltransferase</fullName>
    </submittedName>
</protein>
<evidence type="ECO:0000313" key="1">
    <source>
        <dbReference type="EMBL" id="MFD1182195.1"/>
    </source>
</evidence>
<sequence length="260" mass="30562">MPEDLRNRVKLIIEIHFNDWGGTPDRLTQTWIENRLGLFMKYTRTSLQLQTSQDFSCYVLYDPGSERTVQEVLSRYAPLPKNIRFVTPKAYHAQVAKDIAGYPRFYRVYLSSDDMYHKEFIRKLRAWTPQKDTLALVPQYGYIYDSVQHRLGKFFFWLPSYGATIHDVGKYLKGQEPKVSWRDALKVPHEFIHVKEPIWINHIHALNTGMSFDRASNWTIPGIKDAMHIEPWEDSQRSRAYFGPEIASPSEIKRVLSNFC</sequence>
<dbReference type="RefSeq" id="WP_240269421.1">
    <property type="nucleotide sequence ID" value="NZ_JAKSXN010000025.1"/>
</dbReference>
<dbReference type="InterPro" id="IPR021466">
    <property type="entry name" value="Put_rhamnosyl_transferase"/>
</dbReference>
<organism evidence="1 2">
    <name type="scientific">Paenibacillus timonensis</name>
    <dbReference type="NCBI Taxonomy" id="225915"/>
    <lineage>
        <taxon>Bacteria</taxon>
        <taxon>Bacillati</taxon>
        <taxon>Bacillota</taxon>
        <taxon>Bacilli</taxon>
        <taxon>Bacillales</taxon>
        <taxon>Paenibacillaceae</taxon>
        <taxon>Paenibacillus</taxon>
    </lineage>
</organism>
<dbReference type="Pfam" id="PF11316">
    <property type="entry name" value="Rhamno_transf"/>
    <property type="match status" value="1"/>
</dbReference>
<keyword evidence="2" id="KW-1185">Reference proteome</keyword>
<gene>
    <name evidence="1" type="ORF">ACFQ2Z_12555</name>
</gene>
<proteinExistence type="predicted"/>
<dbReference type="EMBL" id="JBHTKZ010000022">
    <property type="protein sequence ID" value="MFD1182195.1"/>
    <property type="molecule type" value="Genomic_DNA"/>
</dbReference>
<name>A0ABW3SDZ5_9BACL</name>
<dbReference type="Proteomes" id="UP001597211">
    <property type="component" value="Unassembled WGS sequence"/>
</dbReference>
<reference evidence="2" key="1">
    <citation type="journal article" date="2019" name="Int. J. Syst. Evol. Microbiol.">
        <title>The Global Catalogue of Microorganisms (GCM) 10K type strain sequencing project: providing services to taxonomists for standard genome sequencing and annotation.</title>
        <authorList>
            <consortium name="The Broad Institute Genomics Platform"/>
            <consortium name="The Broad Institute Genome Sequencing Center for Infectious Disease"/>
            <person name="Wu L."/>
            <person name="Ma J."/>
        </authorList>
    </citation>
    <scope>NUCLEOTIDE SEQUENCE [LARGE SCALE GENOMIC DNA]</scope>
    <source>
        <strain evidence="2">CCUG 48216</strain>
    </source>
</reference>